<reference evidence="16" key="1">
    <citation type="submission" date="2015-07" db="EMBL/GenBank/DDBJ databases">
        <title>Transcriptome Assembly of Anthurium amnicola.</title>
        <authorList>
            <person name="Suzuki J."/>
        </authorList>
    </citation>
    <scope>NUCLEOTIDE SEQUENCE</scope>
</reference>
<evidence type="ECO:0000256" key="1">
    <source>
        <dbReference type="ARBA" id="ARBA00004186"/>
    </source>
</evidence>
<comment type="subcellular location">
    <subcellularLocation>
        <location evidence="2">Chromosome</location>
        <location evidence="2">Centromere</location>
        <location evidence="2">Kinetochore</location>
    </subcellularLocation>
    <subcellularLocation>
        <location evidence="1">Cytoplasm</location>
        <location evidence="1">Cytoskeleton</location>
        <location evidence="1">Spindle</location>
    </subcellularLocation>
</comment>
<keyword evidence="11" id="KW-0131">Cell cycle</keyword>
<dbReference type="InterPro" id="IPR026762">
    <property type="entry name" value="Ska2"/>
</dbReference>
<evidence type="ECO:0000256" key="3">
    <source>
        <dbReference type="ARBA" id="ARBA00010684"/>
    </source>
</evidence>
<dbReference type="AlphaFoldDB" id="A0A1D1YI74"/>
<evidence type="ECO:0000256" key="4">
    <source>
        <dbReference type="ARBA" id="ARBA00022454"/>
    </source>
</evidence>
<dbReference type="Pfam" id="PF16740">
    <property type="entry name" value="SKA2"/>
    <property type="match status" value="1"/>
</dbReference>
<evidence type="ECO:0000313" key="16">
    <source>
        <dbReference type="EMBL" id="JAT54341.1"/>
    </source>
</evidence>
<evidence type="ECO:0000256" key="2">
    <source>
        <dbReference type="ARBA" id="ARBA00004629"/>
    </source>
</evidence>
<evidence type="ECO:0000256" key="8">
    <source>
        <dbReference type="ARBA" id="ARBA00022776"/>
    </source>
</evidence>
<keyword evidence="5" id="KW-0963">Cytoplasm</keyword>
<evidence type="ECO:0000256" key="14">
    <source>
        <dbReference type="SAM" id="Coils"/>
    </source>
</evidence>
<dbReference type="PANTHER" id="PTHR32017">
    <property type="entry name" value="SPINDLE AND KINETOCHORE-ASSOCIATED PROTEIN 2"/>
    <property type="match status" value="1"/>
</dbReference>
<accession>A0A1D1YI74</accession>
<dbReference type="GO" id="GO:0005876">
    <property type="term" value="C:spindle microtubule"/>
    <property type="evidence" value="ECO:0007669"/>
    <property type="project" value="InterPro"/>
</dbReference>
<evidence type="ECO:0000256" key="5">
    <source>
        <dbReference type="ARBA" id="ARBA00022490"/>
    </source>
</evidence>
<evidence type="ECO:0000256" key="9">
    <source>
        <dbReference type="ARBA" id="ARBA00022838"/>
    </source>
</evidence>
<dbReference type="EMBL" id="GDJX01013595">
    <property type="protein sequence ID" value="JAT54341.1"/>
    <property type="molecule type" value="Transcribed_RNA"/>
</dbReference>
<sequence length="159" mass="18407">MGEHKRQQQWRRHHPALDEVVSLLSKANRDLYAVQHHLDKEFQRTYPDHANPYKIVCRIKKIQEDLEALKEMCRELLAEKQDLIDKARVTLVGQRSSLQRLLASSNLPLISDDDGLAYANLNQIIDEWSAQVKAKTGEIHDRHSEDINQMLFSSIVQDG</sequence>
<keyword evidence="10" id="KW-0206">Cytoskeleton</keyword>
<evidence type="ECO:0000256" key="12">
    <source>
        <dbReference type="ARBA" id="ARBA00023328"/>
    </source>
</evidence>
<dbReference type="InterPro" id="IPR042091">
    <property type="entry name" value="Ska2_N"/>
</dbReference>
<dbReference type="GO" id="GO:0000940">
    <property type="term" value="C:outer kinetochore"/>
    <property type="evidence" value="ECO:0007669"/>
    <property type="project" value="InterPro"/>
</dbReference>
<evidence type="ECO:0000256" key="6">
    <source>
        <dbReference type="ARBA" id="ARBA00022618"/>
    </source>
</evidence>
<protein>
    <recommendedName>
        <fullName evidence="13">Protein FAM33A</fullName>
    </recommendedName>
</protein>
<keyword evidence="8" id="KW-0498">Mitosis</keyword>
<dbReference type="GO" id="GO:0051301">
    <property type="term" value="P:cell division"/>
    <property type="evidence" value="ECO:0007669"/>
    <property type="project" value="UniProtKB-KW"/>
</dbReference>
<feature type="domain" description="Ska2 N-terminal" evidence="15">
    <location>
        <begin position="14"/>
        <end position="122"/>
    </location>
</feature>
<gene>
    <name evidence="16" type="primary">atpH_0</name>
    <name evidence="16" type="ORF">g.15767</name>
</gene>
<keyword evidence="9" id="KW-0995">Kinetochore</keyword>
<dbReference type="Gene3D" id="6.10.250.1380">
    <property type="match status" value="1"/>
</dbReference>
<proteinExistence type="inferred from homology"/>
<evidence type="ECO:0000256" key="7">
    <source>
        <dbReference type="ARBA" id="ARBA00022701"/>
    </source>
</evidence>
<keyword evidence="6" id="KW-0132">Cell division</keyword>
<keyword evidence="14" id="KW-0175">Coiled coil</keyword>
<evidence type="ECO:0000256" key="13">
    <source>
        <dbReference type="ARBA" id="ARBA00029651"/>
    </source>
</evidence>
<organism evidence="16">
    <name type="scientific">Anthurium amnicola</name>
    <dbReference type="NCBI Taxonomy" id="1678845"/>
    <lineage>
        <taxon>Eukaryota</taxon>
        <taxon>Viridiplantae</taxon>
        <taxon>Streptophyta</taxon>
        <taxon>Embryophyta</taxon>
        <taxon>Tracheophyta</taxon>
        <taxon>Spermatophyta</taxon>
        <taxon>Magnoliopsida</taxon>
        <taxon>Liliopsida</taxon>
        <taxon>Araceae</taxon>
        <taxon>Pothoideae</taxon>
        <taxon>Potheae</taxon>
        <taxon>Anthurium</taxon>
    </lineage>
</organism>
<dbReference type="PANTHER" id="PTHR32017:SF3">
    <property type="entry name" value="SPINDLE AND KINETOCHORE-ASSOCIATED PROTEIN 2"/>
    <property type="match status" value="1"/>
</dbReference>
<keyword evidence="12" id="KW-0137">Centromere</keyword>
<dbReference type="GO" id="GO:0000278">
    <property type="term" value="P:mitotic cell cycle"/>
    <property type="evidence" value="ECO:0007669"/>
    <property type="project" value="TreeGrafter"/>
</dbReference>
<evidence type="ECO:0000259" key="15">
    <source>
        <dbReference type="Pfam" id="PF16740"/>
    </source>
</evidence>
<feature type="coiled-coil region" evidence="14">
    <location>
        <begin position="59"/>
        <end position="86"/>
    </location>
</feature>
<evidence type="ECO:0000256" key="11">
    <source>
        <dbReference type="ARBA" id="ARBA00023306"/>
    </source>
</evidence>
<comment type="similarity">
    <text evidence="3">Belongs to the SKA2 family.</text>
</comment>
<keyword evidence="4" id="KW-0158">Chromosome</keyword>
<dbReference type="GO" id="GO:0007059">
    <property type="term" value="P:chromosome segregation"/>
    <property type="evidence" value="ECO:0007669"/>
    <property type="project" value="InterPro"/>
</dbReference>
<dbReference type="GO" id="GO:0008017">
    <property type="term" value="F:microtubule binding"/>
    <property type="evidence" value="ECO:0007669"/>
    <property type="project" value="InterPro"/>
</dbReference>
<evidence type="ECO:0000256" key="10">
    <source>
        <dbReference type="ARBA" id="ARBA00023212"/>
    </source>
</evidence>
<name>A0A1D1YI74_9ARAE</name>
<keyword evidence="7" id="KW-0493">Microtubule</keyword>